<dbReference type="PANTHER" id="PTHR43362:SF1">
    <property type="entry name" value="MANNITOL DEHYDROGENASE 2-RELATED"/>
    <property type="match status" value="1"/>
</dbReference>
<dbReference type="InterPro" id="IPR008927">
    <property type="entry name" value="6-PGluconate_DH-like_C_sf"/>
</dbReference>
<evidence type="ECO:0000259" key="8">
    <source>
        <dbReference type="Pfam" id="PF08125"/>
    </source>
</evidence>
<keyword evidence="5" id="KW-0520">NAD</keyword>
<sequence length="520" mass="53911">MTDRLRRGALPRETAAPVDPGRVGIVHLGIGAFHRAHQAVYTERAMAAADDPTWGILGVTQRSAAVRDQLRPQGGVYGVLTAGAVAPSGTGRDAGAPGLAVGEDLRLDLVGAVVDVAYPAEETGRVLATLAAPTTHVVTLTITEKGYAQLPGGGLDVERVRPDLDVLAAEGAVLSSRVEDPPVVPASSAIGLLVRGLAARHRAGGAPITVLTCDNMVENGRVLERLVRQAVDVALPGAEGDDLRAYLDSRVTFPCSMVDRIVPATTPGQRDAVERALGLRDEGLVVGEPFSQWVIEDRFAGPRPAWELAGATFTSDVAPYEQAKLRLLNGTHSLVAYAGALAGHATIAEAVSDPRIAARARTYLFEDALPTLAPPDGTDLRAYGEEILRRFANPHTGHTTIQVAMDGTQKIPFRWGGVLADSLAAGRVPAGLAFGLASWARFVVRRTLAAAGQGADVPGGSCDGVDDPRAAELAEVVGGSDMATGPGGADEAVRRLIALPGLLPATSDALLAAVQEAVPV</sequence>
<evidence type="ECO:0000256" key="3">
    <source>
        <dbReference type="ARBA" id="ARBA00016219"/>
    </source>
</evidence>
<dbReference type="EMBL" id="JABBYC010000049">
    <property type="protein sequence ID" value="MBL0888253.1"/>
    <property type="molecule type" value="Genomic_DNA"/>
</dbReference>
<keyword evidence="10" id="KW-1185">Reference proteome</keyword>
<keyword evidence="4" id="KW-0560">Oxidoreductase</keyword>
<dbReference type="PANTHER" id="PTHR43362">
    <property type="entry name" value="MANNITOL DEHYDROGENASE DSF1-RELATED"/>
    <property type="match status" value="1"/>
</dbReference>
<comment type="caution">
    <text evidence="9">The sequence shown here is derived from an EMBL/GenBank/DDBJ whole genome shotgun (WGS) entry which is preliminary data.</text>
</comment>
<gene>
    <name evidence="9" type="ORF">HGK34_18520</name>
</gene>
<dbReference type="SUPFAM" id="SSF51735">
    <property type="entry name" value="NAD(P)-binding Rossmann-fold domains"/>
    <property type="match status" value="1"/>
</dbReference>
<dbReference type="Gene3D" id="3.40.50.720">
    <property type="entry name" value="NAD(P)-binding Rossmann-like Domain"/>
    <property type="match status" value="1"/>
</dbReference>
<name>A0ABS1LQD0_9MICO</name>
<evidence type="ECO:0000256" key="5">
    <source>
        <dbReference type="ARBA" id="ARBA00023027"/>
    </source>
</evidence>
<proteinExistence type="inferred from homology"/>
<reference evidence="9 10" key="1">
    <citation type="journal article" date="2021" name="Arch. Microbiol.">
        <title>Myceligenerans indicum sp. nov., an actinobacterium isolated from mangrove sediment of Sundarbans, India.</title>
        <authorList>
            <person name="Asha K."/>
            <person name="Bhadury P."/>
        </authorList>
    </citation>
    <scope>NUCLEOTIDE SEQUENCE [LARGE SCALE GENOMIC DNA]</scope>
    <source>
        <strain evidence="9 10">I2</strain>
    </source>
</reference>
<dbReference type="InterPro" id="IPR050988">
    <property type="entry name" value="Mannitol_DH/Oxidoreductase"/>
</dbReference>
<feature type="domain" description="Mannitol dehydrogenase N-terminal" evidence="7">
    <location>
        <begin position="24"/>
        <end position="307"/>
    </location>
</feature>
<evidence type="ECO:0000259" key="7">
    <source>
        <dbReference type="Pfam" id="PF01232"/>
    </source>
</evidence>
<dbReference type="InterPro" id="IPR013131">
    <property type="entry name" value="Mannitol_DH_N"/>
</dbReference>
<evidence type="ECO:0000256" key="4">
    <source>
        <dbReference type="ARBA" id="ARBA00023002"/>
    </source>
</evidence>
<evidence type="ECO:0000313" key="10">
    <source>
        <dbReference type="Proteomes" id="UP000675409"/>
    </source>
</evidence>
<dbReference type="Gene3D" id="1.10.1040.10">
    <property type="entry name" value="N-(1-d-carboxylethyl)-l-norvaline Dehydrogenase, domain 2"/>
    <property type="match status" value="1"/>
</dbReference>
<dbReference type="PROSITE" id="PS00974">
    <property type="entry name" value="MANNITOL_DHGENASE"/>
    <property type="match status" value="1"/>
</dbReference>
<dbReference type="InterPro" id="IPR023027">
    <property type="entry name" value="Mannitol_DH_CS"/>
</dbReference>
<dbReference type="InterPro" id="IPR013118">
    <property type="entry name" value="Mannitol_DH_C"/>
</dbReference>
<dbReference type="RefSeq" id="WP_201850135.1">
    <property type="nucleotide sequence ID" value="NZ_JABBYC010000049.1"/>
</dbReference>
<dbReference type="InterPro" id="IPR013328">
    <property type="entry name" value="6PGD_dom2"/>
</dbReference>
<dbReference type="Proteomes" id="UP000675409">
    <property type="component" value="Unassembled WGS sequence"/>
</dbReference>
<dbReference type="Pfam" id="PF01232">
    <property type="entry name" value="Mannitol_dh"/>
    <property type="match status" value="1"/>
</dbReference>
<dbReference type="SUPFAM" id="SSF48179">
    <property type="entry name" value="6-phosphogluconate dehydrogenase C-terminal domain-like"/>
    <property type="match status" value="1"/>
</dbReference>
<dbReference type="Pfam" id="PF08125">
    <property type="entry name" value="Mannitol_dh_C"/>
    <property type="match status" value="1"/>
</dbReference>
<evidence type="ECO:0000256" key="1">
    <source>
        <dbReference type="ARBA" id="ARBA00006541"/>
    </source>
</evidence>
<comment type="catalytic activity">
    <reaction evidence="6">
        <text>D-mannitol 1-phosphate + NAD(+) = beta-D-fructose 6-phosphate + NADH + H(+)</text>
        <dbReference type="Rhea" id="RHEA:19661"/>
        <dbReference type="ChEBI" id="CHEBI:15378"/>
        <dbReference type="ChEBI" id="CHEBI:57540"/>
        <dbReference type="ChEBI" id="CHEBI:57634"/>
        <dbReference type="ChEBI" id="CHEBI:57945"/>
        <dbReference type="ChEBI" id="CHEBI:61381"/>
        <dbReference type="EC" id="1.1.1.17"/>
    </reaction>
</comment>
<evidence type="ECO:0000313" key="9">
    <source>
        <dbReference type="EMBL" id="MBL0888253.1"/>
    </source>
</evidence>
<comment type="similarity">
    <text evidence="1">Belongs to the mannitol dehydrogenase family.</text>
</comment>
<evidence type="ECO:0000256" key="6">
    <source>
        <dbReference type="ARBA" id="ARBA00048615"/>
    </source>
</evidence>
<protein>
    <recommendedName>
        <fullName evidence="3">Mannitol-1-phosphate 5-dehydrogenase</fullName>
        <ecNumber evidence="2">1.1.1.17</ecNumber>
    </recommendedName>
</protein>
<dbReference type="InterPro" id="IPR036291">
    <property type="entry name" value="NAD(P)-bd_dom_sf"/>
</dbReference>
<accession>A0ABS1LQD0</accession>
<evidence type="ECO:0000256" key="2">
    <source>
        <dbReference type="ARBA" id="ARBA00012939"/>
    </source>
</evidence>
<dbReference type="EC" id="1.1.1.17" evidence="2"/>
<organism evidence="9 10">
    <name type="scientific">Myceligenerans indicum</name>
    <dbReference type="NCBI Taxonomy" id="2593663"/>
    <lineage>
        <taxon>Bacteria</taxon>
        <taxon>Bacillati</taxon>
        <taxon>Actinomycetota</taxon>
        <taxon>Actinomycetes</taxon>
        <taxon>Micrococcales</taxon>
        <taxon>Promicromonosporaceae</taxon>
        <taxon>Myceligenerans</taxon>
    </lineage>
</organism>
<feature type="domain" description="Mannitol dehydrogenase C-terminal" evidence="8">
    <location>
        <begin position="316"/>
        <end position="447"/>
    </location>
</feature>